<dbReference type="InterPro" id="IPR003593">
    <property type="entry name" value="AAA+_ATPase"/>
</dbReference>
<reference evidence="4 5" key="1">
    <citation type="submission" date="2013-08" db="EMBL/GenBank/DDBJ databases">
        <title>The genome sequence of Skermanella stibiiresistens.</title>
        <authorList>
            <person name="Zhu W."/>
            <person name="Wang G."/>
        </authorList>
    </citation>
    <scope>NUCLEOTIDE SEQUENCE [LARGE SCALE GENOMIC DNA]</scope>
    <source>
        <strain evidence="4 5">SB22</strain>
    </source>
</reference>
<feature type="domain" description="OmpR/PhoB-type" evidence="3">
    <location>
        <begin position="13"/>
        <end position="111"/>
    </location>
</feature>
<dbReference type="Pfam" id="PF00486">
    <property type="entry name" value="Trans_reg_C"/>
    <property type="match status" value="1"/>
</dbReference>
<dbReference type="Proteomes" id="UP000019486">
    <property type="component" value="Unassembled WGS sequence"/>
</dbReference>
<dbReference type="InterPro" id="IPR011990">
    <property type="entry name" value="TPR-like_helical_dom_sf"/>
</dbReference>
<dbReference type="STRING" id="1385369.N825_29725"/>
<comment type="caution">
    <text evidence="4">The sequence shown here is derived from an EMBL/GenBank/DDBJ whole genome shotgun (WGS) entry which is preliminary data.</text>
</comment>
<evidence type="ECO:0000259" key="3">
    <source>
        <dbReference type="PROSITE" id="PS51755"/>
    </source>
</evidence>
<dbReference type="Gene3D" id="1.25.40.10">
    <property type="entry name" value="Tetratricopeptide repeat domain"/>
    <property type="match status" value="1"/>
</dbReference>
<dbReference type="InterPro" id="IPR001867">
    <property type="entry name" value="OmpR/PhoB-type_DNA-bd"/>
</dbReference>
<dbReference type="SUPFAM" id="SSF46894">
    <property type="entry name" value="C-terminal effector domain of the bipartite response regulators"/>
    <property type="match status" value="1"/>
</dbReference>
<keyword evidence="1 2" id="KW-0238">DNA-binding</keyword>
<evidence type="ECO:0000256" key="1">
    <source>
        <dbReference type="ARBA" id="ARBA00023125"/>
    </source>
</evidence>
<evidence type="ECO:0000256" key="2">
    <source>
        <dbReference type="PROSITE-ProRule" id="PRU01091"/>
    </source>
</evidence>
<keyword evidence="5" id="KW-1185">Reference proteome</keyword>
<dbReference type="PANTHER" id="PTHR47691">
    <property type="entry name" value="REGULATOR-RELATED"/>
    <property type="match status" value="1"/>
</dbReference>
<dbReference type="EMBL" id="AVFL01000051">
    <property type="protein sequence ID" value="EWY36136.1"/>
    <property type="molecule type" value="Genomic_DNA"/>
</dbReference>
<gene>
    <name evidence="4" type="ORF">N825_29725</name>
</gene>
<feature type="DNA-binding region" description="OmpR/PhoB-type" evidence="2">
    <location>
        <begin position="13"/>
        <end position="111"/>
    </location>
</feature>
<dbReference type="SMART" id="SM00382">
    <property type="entry name" value="AAA"/>
    <property type="match status" value="1"/>
</dbReference>
<protein>
    <submittedName>
        <fullName evidence="4">Transcriptional regulator</fullName>
    </submittedName>
</protein>
<dbReference type="SUPFAM" id="SSF48452">
    <property type="entry name" value="TPR-like"/>
    <property type="match status" value="1"/>
</dbReference>
<evidence type="ECO:0000313" key="5">
    <source>
        <dbReference type="Proteomes" id="UP000019486"/>
    </source>
</evidence>
<dbReference type="SMART" id="SM00862">
    <property type="entry name" value="Trans_reg_C"/>
    <property type="match status" value="1"/>
</dbReference>
<dbReference type="InterPro" id="IPR058852">
    <property type="entry name" value="HTH_77"/>
</dbReference>
<dbReference type="PROSITE" id="PS51755">
    <property type="entry name" value="OMPR_PHOB"/>
    <property type="match status" value="1"/>
</dbReference>
<dbReference type="InterPro" id="IPR036388">
    <property type="entry name" value="WH-like_DNA-bd_sf"/>
</dbReference>
<accession>W9GU24</accession>
<dbReference type="InterPro" id="IPR027417">
    <property type="entry name" value="P-loop_NTPase"/>
</dbReference>
<sequence>MQDMGLRTTEPDDSAYAFGSFRLFPSRQLLVRDGVPVRIGARALDILTLLARRSGEMVSKTDLMQFVWPDTFVHESNLKVNVAALRRVLSGAEADVSFIATVPGRGYRFVMPVGIEPVTQPAPIWPACPNNRTLPKTSLVIGRSDEIAALATSLISARCVTIAGPGGVGKTTVAIAVAHQVTAEYKDGIYFIDLSTVGDPQYVTTAIAASVGARQSSDDPLSGIIDILHGRRTLLILDNCEHLLSTAAAAVDRLLAALPEVTVLATSREPLRTEPELVHYLPTLDVPDESRGITARQALEYPAIQLFVTRAGERGEYRLEDADAPLVTLICQHLDGIALAIELAASKTLAFGVPAMLTMLEQRFRLLSNGPRDAPLRQQTLQATLDWSYRLLSEDEATLLRLLSIFAGVFYLKDAVAISEALGPGSPRAVGVLERLTARSLVAVEYHDGTLRYRLLESTRAYAAERLEAMGEHGQAIGRYARHILSMFEQADVEWSWRDKHVWMADYAGRIDDLRKALSWAFGPGGDRTLGIRLTAAAIPLWDEMSSVCEARSRVDTALRAVQEIGGCPPELKMKLTASRASGMNFAQHLVAEAETAWLDCNRLGVEAGSLDFQLRGLWGLAIYLLFTGRPHEAISRLDQFMEIAEAHADWSALPEGERTLAMAEIYVGRLDSARQRLERLAASYRKPRERARVARFQLDRVVAINNSFAFLLWLTGEPDRAAQVAQEAVARAEAIGHIVSHSNALALGALPIALWSGDLRSAAKFQAMLEENGRREDIAIWGPVNRFFKSALRAKRREAGGVAEMKARLEELVAGGFVLRAPMYYSMLAEAHLSIGEIDEARTALAEARSRVQTQGEKWCLAEVMRVEGLAHLHAGKPYEAERLLTRAIREAQEIGAATLKMRVALVLSECRQTSDRVT</sequence>
<dbReference type="SUPFAM" id="SSF52540">
    <property type="entry name" value="P-loop containing nucleoside triphosphate hydrolases"/>
    <property type="match status" value="1"/>
</dbReference>
<proteinExistence type="predicted"/>
<dbReference type="AlphaFoldDB" id="W9GU24"/>
<dbReference type="Pfam" id="PF13401">
    <property type="entry name" value="AAA_22"/>
    <property type="match status" value="1"/>
</dbReference>
<dbReference type="InterPro" id="IPR016032">
    <property type="entry name" value="Sig_transdc_resp-reg_C-effctor"/>
</dbReference>
<dbReference type="InterPro" id="IPR049945">
    <property type="entry name" value="AAA_22"/>
</dbReference>
<name>W9GU24_9PROT</name>
<dbReference type="Gene3D" id="3.40.50.300">
    <property type="entry name" value="P-loop containing nucleotide triphosphate hydrolases"/>
    <property type="match status" value="1"/>
</dbReference>
<dbReference type="GO" id="GO:0006355">
    <property type="term" value="P:regulation of DNA-templated transcription"/>
    <property type="evidence" value="ECO:0007669"/>
    <property type="project" value="InterPro"/>
</dbReference>
<dbReference type="GO" id="GO:0000160">
    <property type="term" value="P:phosphorelay signal transduction system"/>
    <property type="evidence" value="ECO:0007669"/>
    <property type="project" value="InterPro"/>
</dbReference>
<dbReference type="PATRIC" id="fig|1385369.3.peg.6801"/>
<dbReference type="PANTHER" id="PTHR47691:SF3">
    <property type="entry name" value="HTH-TYPE TRANSCRIPTIONAL REGULATOR RV0890C-RELATED"/>
    <property type="match status" value="1"/>
</dbReference>
<dbReference type="Gene3D" id="1.10.10.10">
    <property type="entry name" value="Winged helix-like DNA-binding domain superfamily/Winged helix DNA-binding domain"/>
    <property type="match status" value="1"/>
</dbReference>
<dbReference type="GO" id="GO:0016887">
    <property type="term" value="F:ATP hydrolysis activity"/>
    <property type="evidence" value="ECO:0007669"/>
    <property type="project" value="InterPro"/>
</dbReference>
<evidence type="ECO:0000313" key="4">
    <source>
        <dbReference type="EMBL" id="EWY36136.1"/>
    </source>
</evidence>
<dbReference type="CDD" id="cd00383">
    <property type="entry name" value="trans_reg_C"/>
    <property type="match status" value="1"/>
</dbReference>
<dbReference type="GO" id="GO:0003677">
    <property type="term" value="F:DNA binding"/>
    <property type="evidence" value="ECO:0007669"/>
    <property type="project" value="UniProtKB-UniRule"/>
</dbReference>
<dbReference type="Pfam" id="PF25872">
    <property type="entry name" value="HTH_77"/>
    <property type="match status" value="1"/>
</dbReference>
<organism evidence="4 5">
    <name type="scientific">Skermanella stibiiresistens SB22</name>
    <dbReference type="NCBI Taxonomy" id="1385369"/>
    <lineage>
        <taxon>Bacteria</taxon>
        <taxon>Pseudomonadati</taxon>
        <taxon>Pseudomonadota</taxon>
        <taxon>Alphaproteobacteria</taxon>
        <taxon>Rhodospirillales</taxon>
        <taxon>Azospirillaceae</taxon>
        <taxon>Skermanella</taxon>
    </lineage>
</organism>